<dbReference type="InterPro" id="IPR047057">
    <property type="entry name" value="MerR_fam"/>
</dbReference>
<dbReference type="InterPro" id="IPR000551">
    <property type="entry name" value="MerR-type_HTH_dom"/>
</dbReference>
<dbReference type="PANTHER" id="PTHR30204">
    <property type="entry name" value="REDOX-CYCLING DRUG-SENSING TRANSCRIPTIONAL ACTIVATOR SOXR"/>
    <property type="match status" value="1"/>
</dbReference>
<evidence type="ECO:0000313" key="3">
    <source>
        <dbReference type="EMBL" id="VDG29237.1"/>
    </source>
</evidence>
<dbReference type="Gene3D" id="1.10.1660.10">
    <property type="match status" value="1"/>
</dbReference>
<proteinExistence type="predicted"/>
<dbReference type="GO" id="GO:0003677">
    <property type="term" value="F:DNA binding"/>
    <property type="evidence" value="ECO:0007669"/>
    <property type="project" value="UniProtKB-KW"/>
</dbReference>
<dbReference type="RefSeq" id="WP_130852044.1">
    <property type="nucleotide sequence ID" value="NZ_UYIG01000130.1"/>
</dbReference>
<evidence type="ECO:0000259" key="2">
    <source>
        <dbReference type="PROSITE" id="PS50937"/>
    </source>
</evidence>
<dbReference type="CDD" id="cd01109">
    <property type="entry name" value="HTH_YyaN"/>
    <property type="match status" value="1"/>
</dbReference>
<dbReference type="OrthoDB" id="9811174at2"/>
<dbReference type="SMART" id="SM00422">
    <property type="entry name" value="HTH_MERR"/>
    <property type="match status" value="1"/>
</dbReference>
<dbReference type="PROSITE" id="PS50937">
    <property type="entry name" value="HTH_MERR_2"/>
    <property type="match status" value="1"/>
</dbReference>
<feature type="domain" description="HTH merR-type" evidence="2">
    <location>
        <begin position="3"/>
        <end position="72"/>
    </location>
</feature>
<dbReference type="AlphaFoldDB" id="A0A660E528"/>
<name>A0A660E528_9LACO</name>
<sequence length="161" mass="18558">METYSIGEVAKMLNLSVEAIRYYDHEGLLPFVKRDSGGRRRFTTDNIQLMQMILDLKAAGVPIKDIAYFVSWRLDGDESLTTRYDFLNEHEQVLEQKIQQLQASLGYLRFKKWYYKTAAAAGTEAIHLLPDSKQVDPKTYQEYDQLLQQGQTAKDLGNISE</sequence>
<gene>
    <name evidence="3" type="ORF">MUDAN_MDHGFNIF_00918</name>
</gene>
<dbReference type="GO" id="GO:0003700">
    <property type="term" value="F:DNA-binding transcription factor activity"/>
    <property type="evidence" value="ECO:0007669"/>
    <property type="project" value="InterPro"/>
</dbReference>
<organism evidence="3 4">
    <name type="scientific">Lactiplantibacillus mudanjiangensis</name>
    <dbReference type="NCBI Taxonomy" id="1296538"/>
    <lineage>
        <taxon>Bacteria</taxon>
        <taxon>Bacillati</taxon>
        <taxon>Bacillota</taxon>
        <taxon>Bacilli</taxon>
        <taxon>Lactobacillales</taxon>
        <taxon>Lactobacillaceae</taxon>
        <taxon>Lactiplantibacillus</taxon>
    </lineage>
</organism>
<evidence type="ECO:0000313" key="4">
    <source>
        <dbReference type="Proteomes" id="UP000289996"/>
    </source>
</evidence>
<dbReference type="PANTHER" id="PTHR30204:SF82">
    <property type="entry name" value="TRANSCRIPTIONAL REGULATOR, MERR FAMILY"/>
    <property type="match status" value="1"/>
</dbReference>
<keyword evidence="1" id="KW-0238">DNA-binding</keyword>
<dbReference type="PROSITE" id="PS00552">
    <property type="entry name" value="HTH_MERR_1"/>
    <property type="match status" value="1"/>
</dbReference>
<keyword evidence="4" id="KW-1185">Reference proteome</keyword>
<dbReference type="EMBL" id="UYIG01000130">
    <property type="protein sequence ID" value="VDG29237.1"/>
    <property type="molecule type" value="Genomic_DNA"/>
</dbReference>
<reference evidence="3 4" key="1">
    <citation type="submission" date="2018-11" db="EMBL/GenBank/DDBJ databases">
        <authorList>
            <person name="Wuyts S."/>
        </authorList>
    </citation>
    <scope>NUCLEOTIDE SEQUENCE [LARGE SCALE GENOMIC DNA]</scope>
    <source>
        <strain evidence="3">Lactobacillus mudanjiangensis AMBF249</strain>
    </source>
</reference>
<accession>A0A660E528</accession>
<dbReference type="SUPFAM" id="SSF46955">
    <property type="entry name" value="Putative DNA-binding domain"/>
    <property type="match status" value="1"/>
</dbReference>
<dbReference type="Proteomes" id="UP000289996">
    <property type="component" value="Unassembled WGS sequence"/>
</dbReference>
<dbReference type="PRINTS" id="PR00040">
    <property type="entry name" value="HTHMERR"/>
</dbReference>
<dbReference type="InterPro" id="IPR009061">
    <property type="entry name" value="DNA-bd_dom_put_sf"/>
</dbReference>
<protein>
    <submittedName>
        <fullName evidence="3">MerR family transcriptional regulator [Lactobacillus brevis]</fullName>
    </submittedName>
</protein>
<evidence type="ECO:0000256" key="1">
    <source>
        <dbReference type="ARBA" id="ARBA00023125"/>
    </source>
</evidence>
<dbReference type="Pfam" id="PF13411">
    <property type="entry name" value="MerR_1"/>
    <property type="match status" value="1"/>
</dbReference>